<evidence type="ECO:0000259" key="4">
    <source>
        <dbReference type="SMART" id="SM00382"/>
    </source>
</evidence>
<dbReference type="OrthoDB" id="9809379at2"/>
<dbReference type="InterPro" id="IPR027417">
    <property type="entry name" value="P-loop_NTPase"/>
</dbReference>
<dbReference type="RefSeq" id="WP_005000652.1">
    <property type="nucleotide sequence ID" value="NZ_CH672427.1"/>
</dbReference>
<accession>A4BR03</accession>
<dbReference type="InterPro" id="IPR054472">
    <property type="entry name" value="WHD"/>
</dbReference>
<feature type="domain" description="AAA+ ATPase" evidence="4">
    <location>
        <begin position="459"/>
        <end position="591"/>
    </location>
</feature>
<dbReference type="Pfam" id="PF22977">
    <property type="entry name" value="WHD"/>
    <property type="match status" value="1"/>
</dbReference>
<dbReference type="InterPro" id="IPR003959">
    <property type="entry name" value="ATPase_AAA_core"/>
</dbReference>
<dbReference type="STRING" id="314278.NB231_06431"/>
<dbReference type="GO" id="GO:0016887">
    <property type="term" value="F:ATP hydrolysis activity"/>
    <property type="evidence" value="ECO:0007669"/>
    <property type="project" value="InterPro"/>
</dbReference>
<keyword evidence="3" id="KW-0067">ATP-binding</keyword>
<dbReference type="InterPro" id="IPR050221">
    <property type="entry name" value="26S_Proteasome_ATPase"/>
</dbReference>
<evidence type="ECO:0000256" key="2">
    <source>
        <dbReference type="ARBA" id="ARBA00022741"/>
    </source>
</evidence>
<dbReference type="Proteomes" id="UP000003374">
    <property type="component" value="Unassembled WGS sequence"/>
</dbReference>
<dbReference type="Gene3D" id="3.40.50.300">
    <property type="entry name" value="P-loop containing nucleotide triphosphate hydrolases"/>
    <property type="match status" value="1"/>
</dbReference>
<dbReference type="HOGENOM" id="CLU_016564_0_0_6"/>
<dbReference type="SMART" id="SM00382">
    <property type="entry name" value="AAA"/>
    <property type="match status" value="1"/>
</dbReference>
<protein>
    <submittedName>
        <fullName evidence="5">AAA ATPase</fullName>
    </submittedName>
</protein>
<dbReference type="EMBL" id="AAOF01000005">
    <property type="protein sequence ID" value="EAR22003.1"/>
    <property type="molecule type" value="Genomic_DNA"/>
</dbReference>
<evidence type="ECO:0000313" key="6">
    <source>
        <dbReference type="Proteomes" id="UP000003374"/>
    </source>
</evidence>
<dbReference type="Pfam" id="PF00004">
    <property type="entry name" value="AAA"/>
    <property type="match status" value="1"/>
</dbReference>
<sequence>MNKSPGRTHEAVDPGLSPAERLALESAILAGRLLELLKQTFSQPDGSLASALSFLEASFQQAARGRPLAIWQGTAAERRSAGAAHPLDRLADGLGLSSCEVDLLLLAGLPEQHEGYADVLRALHPLAVPAATVGLAAQLFCRDADERHMLRELLHTGPAVTAGALRIAGEGPLVTRSLLVADTLWPVLGGIDAWPEAVRRREIAVGLHGLAHWLREPPTEHALSALASGMACIILLSAEDERVARHRAAALTQAAGLASVIIDLPPDPTPAVAQLIGVHALARGVVPILCLGYRNEPTTPQVPACARYPGPVLVCARPGGAAIDDLRPLLEVSCERLGPSALRSMWRGAMPELRGQAALLAARYPAEPASALAVATDARARAQWQGRRPNLDDVAASVRARAGASLQGGVKRLRPLATWEQLVLPGERLEQLREAIDRLIHQVQVLEDWGFLGGRAGARGVRLLFSGPPGTGKTLAAEVMARALAVDLLVVDLSRVVSKWLGETEKNLAEVFDTAEKASAVLFFDEADALFGRRTEISDAHDRYANLETAYLLARLERFEGLAILATNHRQNIDPAFLRRLEALVEFPEPGREERLALWRCHLPPKAPLAEDVRLTELAAHFPVVGGLIRNAAVAAAFLAAANASPVTRQHLLRAVQREYEKSGKAFPGMPGGEASTSP</sequence>
<name>A4BR03_9GAMM</name>
<dbReference type="eggNOG" id="COG0464">
    <property type="taxonomic scope" value="Bacteria"/>
</dbReference>
<organism evidence="5 6">
    <name type="scientific">Nitrococcus mobilis Nb-231</name>
    <dbReference type="NCBI Taxonomy" id="314278"/>
    <lineage>
        <taxon>Bacteria</taxon>
        <taxon>Pseudomonadati</taxon>
        <taxon>Pseudomonadota</taxon>
        <taxon>Gammaproteobacteria</taxon>
        <taxon>Chromatiales</taxon>
        <taxon>Ectothiorhodospiraceae</taxon>
        <taxon>Nitrococcus</taxon>
    </lineage>
</organism>
<evidence type="ECO:0000256" key="3">
    <source>
        <dbReference type="ARBA" id="ARBA00022840"/>
    </source>
</evidence>
<gene>
    <name evidence="5" type="ORF">NB231_06431</name>
</gene>
<comment type="caution">
    <text evidence="5">The sequence shown here is derived from an EMBL/GenBank/DDBJ whole genome shotgun (WGS) entry which is preliminary data.</text>
</comment>
<dbReference type="CDD" id="cd19481">
    <property type="entry name" value="RecA-like_protease"/>
    <property type="match status" value="1"/>
</dbReference>
<keyword evidence="2" id="KW-0547">Nucleotide-binding</keyword>
<evidence type="ECO:0000256" key="1">
    <source>
        <dbReference type="ARBA" id="ARBA00006914"/>
    </source>
</evidence>
<reference evidence="5 6" key="1">
    <citation type="submission" date="2006-02" db="EMBL/GenBank/DDBJ databases">
        <authorList>
            <person name="Waterbury J."/>
            <person name="Ferriera S."/>
            <person name="Johnson J."/>
            <person name="Kravitz S."/>
            <person name="Halpern A."/>
            <person name="Remington K."/>
            <person name="Beeson K."/>
            <person name="Tran B."/>
            <person name="Rogers Y.-H."/>
            <person name="Friedman R."/>
            <person name="Venter J.C."/>
        </authorList>
    </citation>
    <scope>NUCLEOTIDE SEQUENCE [LARGE SCALE GENOMIC DNA]</scope>
    <source>
        <strain evidence="5 6">Nb-231</strain>
    </source>
</reference>
<dbReference type="PANTHER" id="PTHR23073">
    <property type="entry name" value="26S PROTEASOME REGULATORY SUBUNIT"/>
    <property type="match status" value="1"/>
</dbReference>
<keyword evidence="6" id="KW-1185">Reference proteome</keyword>
<dbReference type="GO" id="GO:0005524">
    <property type="term" value="F:ATP binding"/>
    <property type="evidence" value="ECO:0007669"/>
    <property type="project" value="UniProtKB-KW"/>
</dbReference>
<dbReference type="AlphaFoldDB" id="A4BR03"/>
<dbReference type="InterPro" id="IPR003593">
    <property type="entry name" value="AAA+_ATPase"/>
</dbReference>
<dbReference type="SUPFAM" id="SSF52540">
    <property type="entry name" value="P-loop containing nucleoside triphosphate hydrolases"/>
    <property type="match status" value="1"/>
</dbReference>
<proteinExistence type="inferred from homology"/>
<evidence type="ECO:0000313" key="5">
    <source>
        <dbReference type="EMBL" id="EAR22003.1"/>
    </source>
</evidence>
<comment type="similarity">
    <text evidence="1">Belongs to the AAA ATPase family.</text>
</comment>